<gene>
    <name evidence="2" type="ORF">CI088_11705</name>
</gene>
<sequence length="199" mass="22822">MIRFKLKEVLAQKNMTMARLSSQTGISKNTLSLLGKGASQGIQFDTLNKILNETNANVSDLIEYYPDKLLDTFKITIQTIKEEYDLDSPPEDETLQLTINAYLFQTLKLIVTAEDTEITIQFKSIIHYFQPVSNDTIYCVIDSQIEQQLNKNLLLNDVFLKNYLVTSVNTEIRNNIPSKLTDYIASKNEQQLPIKYSQK</sequence>
<protein>
    <recommendedName>
        <fullName evidence="1">HTH cro/C1-type domain-containing protein</fullName>
    </recommendedName>
</protein>
<comment type="caution">
    <text evidence="2">The sequence shown here is derived from an EMBL/GenBank/DDBJ whole genome shotgun (WGS) entry which is preliminary data.</text>
</comment>
<dbReference type="InterPro" id="IPR001387">
    <property type="entry name" value="Cro/C1-type_HTH"/>
</dbReference>
<dbReference type="GO" id="GO:0003677">
    <property type="term" value="F:DNA binding"/>
    <property type="evidence" value="ECO:0007669"/>
    <property type="project" value="InterPro"/>
</dbReference>
<name>A0A2W3YVW8_9ENTE</name>
<dbReference type="SMART" id="SM00530">
    <property type="entry name" value="HTH_XRE"/>
    <property type="match status" value="1"/>
</dbReference>
<evidence type="ECO:0000313" key="3">
    <source>
        <dbReference type="Proteomes" id="UP000249828"/>
    </source>
</evidence>
<evidence type="ECO:0000259" key="1">
    <source>
        <dbReference type="PROSITE" id="PS50943"/>
    </source>
</evidence>
<reference evidence="2 3" key="1">
    <citation type="submission" date="2017-11" db="EMBL/GenBank/DDBJ databases">
        <title>Draft genome sequence of Enterococcus plantarum TRW2 strain isolated from lettuce.</title>
        <authorList>
            <person name="Kim E.B."/>
            <person name="Marco M.L."/>
            <person name="Williams T.R."/>
            <person name="You I.H."/>
        </authorList>
    </citation>
    <scope>NUCLEOTIDE SEQUENCE [LARGE SCALE GENOMIC DNA]</scope>
    <source>
        <strain evidence="2 3">TRW2</strain>
    </source>
</reference>
<dbReference type="InterPro" id="IPR010982">
    <property type="entry name" value="Lambda_DNA-bd_dom_sf"/>
</dbReference>
<proteinExistence type="predicted"/>
<dbReference type="Proteomes" id="UP000249828">
    <property type="component" value="Unassembled WGS sequence"/>
</dbReference>
<dbReference type="AlphaFoldDB" id="A0A2W3YVW8"/>
<dbReference type="RefSeq" id="WP_111248319.1">
    <property type="nucleotide sequence ID" value="NZ_PIEU01000099.1"/>
</dbReference>
<feature type="domain" description="HTH cro/C1-type" evidence="1">
    <location>
        <begin position="6"/>
        <end position="61"/>
    </location>
</feature>
<organism evidence="2 3">
    <name type="scientific">Enterococcus plantarum</name>
    <dbReference type="NCBI Taxonomy" id="1077675"/>
    <lineage>
        <taxon>Bacteria</taxon>
        <taxon>Bacillati</taxon>
        <taxon>Bacillota</taxon>
        <taxon>Bacilli</taxon>
        <taxon>Lactobacillales</taxon>
        <taxon>Enterococcaceae</taxon>
        <taxon>Enterococcus</taxon>
    </lineage>
</organism>
<dbReference type="SUPFAM" id="SSF47413">
    <property type="entry name" value="lambda repressor-like DNA-binding domains"/>
    <property type="match status" value="1"/>
</dbReference>
<dbReference type="Gene3D" id="1.10.260.40">
    <property type="entry name" value="lambda repressor-like DNA-binding domains"/>
    <property type="match status" value="1"/>
</dbReference>
<dbReference type="PROSITE" id="PS50943">
    <property type="entry name" value="HTH_CROC1"/>
    <property type="match status" value="1"/>
</dbReference>
<dbReference type="EMBL" id="PIEU01000099">
    <property type="protein sequence ID" value="PZL71741.1"/>
    <property type="molecule type" value="Genomic_DNA"/>
</dbReference>
<keyword evidence="3" id="KW-1185">Reference proteome</keyword>
<dbReference type="Pfam" id="PF13443">
    <property type="entry name" value="HTH_26"/>
    <property type="match status" value="1"/>
</dbReference>
<evidence type="ECO:0000313" key="2">
    <source>
        <dbReference type="EMBL" id="PZL71741.1"/>
    </source>
</evidence>
<dbReference type="CDD" id="cd00093">
    <property type="entry name" value="HTH_XRE"/>
    <property type="match status" value="1"/>
</dbReference>
<accession>A0A2W3YVW8</accession>